<proteinExistence type="predicted"/>
<dbReference type="EMBL" id="JARKIB010000004">
    <property type="protein sequence ID" value="KAJ7781434.1"/>
    <property type="molecule type" value="Genomic_DNA"/>
</dbReference>
<dbReference type="SUPFAM" id="SSF52047">
    <property type="entry name" value="RNI-like"/>
    <property type="match status" value="1"/>
</dbReference>
<keyword evidence="2" id="KW-1185">Reference proteome</keyword>
<accession>A0AAD7KA77</accession>
<reference evidence="1" key="1">
    <citation type="submission" date="2023-03" db="EMBL/GenBank/DDBJ databases">
        <title>Massive genome expansion in bonnet fungi (Mycena s.s.) driven by repeated elements and novel gene families across ecological guilds.</title>
        <authorList>
            <consortium name="Lawrence Berkeley National Laboratory"/>
            <person name="Harder C.B."/>
            <person name="Miyauchi S."/>
            <person name="Viragh M."/>
            <person name="Kuo A."/>
            <person name="Thoen E."/>
            <person name="Andreopoulos B."/>
            <person name="Lu D."/>
            <person name="Skrede I."/>
            <person name="Drula E."/>
            <person name="Henrissat B."/>
            <person name="Morin E."/>
            <person name="Kohler A."/>
            <person name="Barry K."/>
            <person name="LaButti K."/>
            <person name="Morin E."/>
            <person name="Salamov A."/>
            <person name="Lipzen A."/>
            <person name="Mereny Z."/>
            <person name="Hegedus B."/>
            <person name="Baldrian P."/>
            <person name="Stursova M."/>
            <person name="Weitz H."/>
            <person name="Taylor A."/>
            <person name="Grigoriev I.V."/>
            <person name="Nagy L.G."/>
            <person name="Martin F."/>
            <person name="Kauserud H."/>
        </authorList>
    </citation>
    <scope>NUCLEOTIDE SEQUENCE</scope>
    <source>
        <strain evidence="1">CBHHK182m</strain>
    </source>
</reference>
<dbReference type="Proteomes" id="UP001215598">
    <property type="component" value="Unassembled WGS sequence"/>
</dbReference>
<evidence type="ECO:0000313" key="1">
    <source>
        <dbReference type="EMBL" id="KAJ7781434.1"/>
    </source>
</evidence>
<dbReference type="AlphaFoldDB" id="A0AAD7KA77"/>
<protein>
    <recommendedName>
        <fullName evidence="3">F-box domain-containing protein</fullName>
    </recommendedName>
</protein>
<evidence type="ECO:0008006" key="3">
    <source>
        <dbReference type="Google" id="ProtNLM"/>
    </source>
</evidence>
<dbReference type="InterPro" id="IPR032675">
    <property type="entry name" value="LRR_dom_sf"/>
</dbReference>
<dbReference type="Gene3D" id="3.80.10.10">
    <property type="entry name" value="Ribonuclease Inhibitor"/>
    <property type="match status" value="1"/>
</dbReference>
<comment type="caution">
    <text evidence="1">The sequence shown here is derived from an EMBL/GenBank/DDBJ whole genome shotgun (WGS) entry which is preliminary data.</text>
</comment>
<sequence>MRILAELPYDILQELVDAYIASATNAHAAVLGLCAVTALLRRFIVDNARYWKYVRIRRTTKLESVMWTLEHSRSLHPLHLDIDIDGSPLGIADFSWIQGWMHLVHRLDVHLTDAIALDTLHSAMENCHAPALTILTLAFHVDIFRPGPNLYSPLQCRSWFQDDFPSLVELHLTCMVLPLDDLFVPLLAVLDIAAANPLYALHVDWFYQLLAQADNLTTLILHNIAFLDLPSDRPLFVCPNVSTLDLALRRNYQAAEVFNTLSFPALKRFRFHLANQSDIISLDFPAAYFSGVTHLTVINPRVRGSTGRSHDFDASGLFSMFPNLRCLDISQTSGKFVRDLAGVASASMAGGRGILFPSLRAISFPSTKFEYVVDIAKSFGCRDGSDGSSITLRSLRVGTSAFAGPLAVNVVDHIIWLKEHVARFELMHSTALNRTLTSINVLPVELLSAILVFANLPLSRHWWLFADFKLVASRVCRLWRSVIQSTSKLWTALPITRGTSRAFVSYYFSRSNGAAVEVFINLRSFSQLPGRVSDMAQTVDIKDVRTFCDTIIPVIWQYDSSVHRLLLRGDHVSDIQMVIASLTSLGGRYLTDLAISNPRRWMQPLAPSVPVGNNEILLPHIPHLSLLALGGVRVLEPTVIFASLTSLHLTGLMVPVAWDLLSGALASAVALHKLVMSRVHCPDCPATSQIVLASVEIFVFDSNGGDGDTKILKAILLPNVCQLTLRIMGGSARPFDPLKHVLSQIWYARFEFYGRTLVGDILNVARNIEVLALNTSHTFNKVCELLTTRAICLPKLKIVEVFCIVDDDIARSLVAACSVELFARSPLSSDDSDILGARGRCRWCIGPKGKVVYNCFTLPFAVPANLSGAWPDLPMQQKYLDAPMIF</sequence>
<organism evidence="1 2">
    <name type="scientific">Mycena metata</name>
    <dbReference type="NCBI Taxonomy" id="1033252"/>
    <lineage>
        <taxon>Eukaryota</taxon>
        <taxon>Fungi</taxon>
        <taxon>Dikarya</taxon>
        <taxon>Basidiomycota</taxon>
        <taxon>Agaricomycotina</taxon>
        <taxon>Agaricomycetes</taxon>
        <taxon>Agaricomycetidae</taxon>
        <taxon>Agaricales</taxon>
        <taxon>Marasmiineae</taxon>
        <taxon>Mycenaceae</taxon>
        <taxon>Mycena</taxon>
    </lineage>
</organism>
<name>A0AAD7KA77_9AGAR</name>
<gene>
    <name evidence="1" type="ORF">B0H16DRAFT_1447876</name>
</gene>
<evidence type="ECO:0000313" key="2">
    <source>
        <dbReference type="Proteomes" id="UP001215598"/>
    </source>
</evidence>